<reference evidence="1" key="1">
    <citation type="submission" date="2013-11" db="EMBL/GenBank/DDBJ databases">
        <title>The Genome Sequence of Phytophthora parasitica CJ05E6.</title>
        <authorList>
            <consortium name="The Broad Institute Genomics Platform"/>
            <person name="Russ C."/>
            <person name="Tyler B."/>
            <person name="Panabieres F."/>
            <person name="Shan W."/>
            <person name="Tripathy S."/>
            <person name="Grunwald N."/>
            <person name="Machado M."/>
            <person name="Johnson C.S."/>
            <person name="Arredondo F."/>
            <person name="Hong C."/>
            <person name="Coffey M."/>
            <person name="Young S.K."/>
            <person name="Zeng Q."/>
            <person name="Gargeya S."/>
            <person name="Fitzgerald M."/>
            <person name="Abouelleil A."/>
            <person name="Alvarado L."/>
            <person name="Chapman S.B."/>
            <person name="Gainer-Dewar J."/>
            <person name="Goldberg J."/>
            <person name="Griggs A."/>
            <person name="Gujja S."/>
            <person name="Hansen M."/>
            <person name="Howarth C."/>
            <person name="Imamovic A."/>
            <person name="Ireland A."/>
            <person name="Larimer J."/>
            <person name="McCowan C."/>
            <person name="Murphy C."/>
            <person name="Pearson M."/>
            <person name="Poon T.W."/>
            <person name="Priest M."/>
            <person name="Roberts A."/>
            <person name="Saif S."/>
            <person name="Shea T."/>
            <person name="Sykes S."/>
            <person name="Wortman J."/>
            <person name="Nusbaum C."/>
            <person name="Birren B."/>
        </authorList>
    </citation>
    <scope>NUCLEOTIDE SEQUENCE [LARGE SCALE GENOMIC DNA]</scope>
    <source>
        <strain evidence="1">CJ05E6</strain>
    </source>
</reference>
<gene>
    <name evidence="1" type="ORF">L916_19298</name>
</gene>
<evidence type="ECO:0000313" key="1">
    <source>
        <dbReference type="EMBL" id="ETL27127.1"/>
    </source>
</evidence>
<proteinExistence type="predicted"/>
<accession>W2I0Z4</accession>
<sequence>DAIGKIYIDIILAVDTNGFANEFCVRSMPKASLESANSID</sequence>
<dbReference type="EMBL" id="KI676046">
    <property type="protein sequence ID" value="ETL27127.1"/>
    <property type="molecule type" value="Genomic_DNA"/>
</dbReference>
<dbReference type="Proteomes" id="UP000053864">
    <property type="component" value="Unassembled WGS sequence"/>
</dbReference>
<dbReference type="AlphaFoldDB" id="W2I0Z4"/>
<organism evidence="1">
    <name type="scientific">Phytophthora nicotianae</name>
    <name type="common">Potato buckeye rot agent</name>
    <name type="synonym">Phytophthora parasitica</name>
    <dbReference type="NCBI Taxonomy" id="4792"/>
    <lineage>
        <taxon>Eukaryota</taxon>
        <taxon>Sar</taxon>
        <taxon>Stramenopiles</taxon>
        <taxon>Oomycota</taxon>
        <taxon>Peronosporomycetes</taxon>
        <taxon>Peronosporales</taxon>
        <taxon>Peronosporaceae</taxon>
        <taxon>Phytophthora</taxon>
    </lineage>
</organism>
<feature type="non-terminal residue" evidence="1">
    <location>
        <position position="1"/>
    </location>
</feature>
<name>W2I0Z4_PHYNI</name>
<protein>
    <submittedName>
        <fullName evidence="1">Uncharacterized protein</fullName>
    </submittedName>
</protein>